<protein>
    <submittedName>
        <fullName evidence="1">Serine-protein kinase ATM</fullName>
    </submittedName>
</protein>
<gene>
    <name evidence="1" type="primary">ATM_2</name>
    <name evidence="1" type="ORF">CM83_27956</name>
</gene>
<organism evidence="1">
    <name type="scientific">Lygus hesperus</name>
    <name type="common">Western plant bug</name>
    <dbReference type="NCBI Taxonomy" id="30085"/>
    <lineage>
        <taxon>Eukaryota</taxon>
        <taxon>Metazoa</taxon>
        <taxon>Ecdysozoa</taxon>
        <taxon>Arthropoda</taxon>
        <taxon>Hexapoda</taxon>
        <taxon>Insecta</taxon>
        <taxon>Pterygota</taxon>
        <taxon>Neoptera</taxon>
        <taxon>Paraneoptera</taxon>
        <taxon>Hemiptera</taxon>
        <taxon>Heteroptera</taxon>
        <taxon>Panheteroptera</taxon>
        <taxon>Cimicomorpha</taxon>
        <taxon>Miridae</taxon>
        <taxon>Mirini</taxon>
        <taxon>Lygus</taxon>
    </lineage>
</organism>
<proteinExistence type="predicted"/>
<evidence type="ECO:0000313" key="1">
    <source>
        <dbReference type="EMBL" id="JAG41211.1"/>
    </source>
</evidence>
<accession>A0A0A9ZBD5</accession>
<name>A0A0A9ZBD5_LYGHE</name>
<dbReference type="GO" id="GO:0016301">
    <property type="term" value="F:kinase activity"/>
    <property type="evidence" value="ECO:0007669"/>
    <property type="project" value="UniProtKB-KW"/>
</dbReference>
<dbReference type="EMBL" id="GBHO01002393">
    <property type="protein sequence ID" value="JAG41211.1"/>
    <property type="molecule type" value="Transcribed_RNA"/>
</dbReference>
<feature type="non-terminal residue" evidence="1">
    <location>
        <position position="1"/>
    </location>
</feature>
<dbReference type="AlphaFoldDB" id="A0A0A9ZBD5"/>
<keyword evidence="1" id="KW-0418">Kinase</keyword>
<keyword evidence="1" id="KW-0808">Transferase</keyword>
<reference evidence="1" key="2">
    <citation type="submission" date="2014-07" db="EMBL/GenBank/DDBJ databases">
        <authorList>
            <person name="Hull J."/>
        </authorList>
    </citation>
    <scope>NUCLEOTIDE SEQUENCE</scope>
</reference>
<reference evidence="1" key="1">
    <citation type="journal article" date="2014" name="PLoS ONE">
        <title>Transcriptome-Based Identification of ABC Transporters in the Western Tarnished Plant Bug Lygus hesperus.</title>
        <authorList>
            <person name="Hull J.J."/>
            <person name="Chaney K."/>
            <person name="Geib S.M."/>
            <person name="Fabrick J.A."/>
            <person name="Brent C.S."/>
            <person name="Walsh D."/>
            <person name="Lavine L.C."/>
        </authorList>
    </citation>
    <scope>NUCLEOTIDE SEQUENCE</scope>
</reference>
<sequence>VTLRLPEGFYFPINHFVAREFGHSTSLHSINIERVLIRLGDTPSSGRHLLLNIINSWHEDLATLLNIHNKHSLLCIQQLFCCLGDAPSTGRQYFNLWHSGEYSSTRSTRRQPGGITLSFVE</sequence>